<reference evidence="1 2" key="1">
    <citation type="submission" date="2020-08" db="EMBL/GenBank/DDBJ databases">
        <title>Sequencing the genomes of 1000 actinobacteria strains.</title>
        <authorList>
            <person name="Klenk H.-P."/>
        </authorList>
    </citation>
    <scope>NUCLEOTIDE SEQUENCE [LARGE SCALE GENOMIC DNA]</scope>
    <source>
        <strain evidence="1 2">DSM 44320</strain>
    </source>
</reference>
<organism evidence="1 2">
    <name type="scientific">Nonomuraea dietziae</name>
    <dbReference type="NCBI Taxonomy" id="65515"/>
    <lineage>
        <taxon>Bacteria</taxon>
        <taxon>Bacillati</taxon>
        <taxon>Actinomycetota</taxon>
        <taxon>Actinomycetes</taxon>
        <taxon>Streptosporangiales</taxon>
        <taxon>Streptosporangiaceae</taxon>
        <taxon>Nonomuraea</taxon>
    </lineage>
</organism>
<gene>
    <name evidence="1" type="ORF">FHR33_006610</name>
</gene>
<name>A0A7W5VFV4_9ACTN</name>
<evidence type="ECO:0000313" key="1">
    <source>
        <dbReference type="EMBL" id="MBB3730750.1"/>
    </source>
</evidence>
<proteinExistence type="predicted"/>
<dbReference type="AlphaFoldDB" id="A0A7W5VFV4"/>
<dbReference type="SUPFAM" id="SSF54637">
    <property type="entry name" value="Thioesterase/thiol ester dehydrase-isomerase"/>
    <property type="match status" value="1"/>
</dbReference>
<dbReference type="Gene3D" id="3.10.129.10">
    <property type="entry name" value="Hotdog Thioesterase"/>
    <property type="match status" value="1"/>
</dbReference>
<keyword evidence="2" id="KW-1185">Reference proteome</keyword>
<dbReference type="Proteomes" id="UP000579945">
    <property type="component" value="Unassembled WGS sequence"/>
</dbReference>
<dbReference type="InterPro" id="IPR027961">
    <property type="entry name" value="DUF4442"/>
</dbReference>
<comment type="caution">
    <text evidence="1">The sequence shown here is derived from an EMBL/GenBank/DDBJ whole genome shotgun (WGS) entry which is preliminary data.</text>
</comment>
<protein>
    <submittedName>
        <fullName evidence="1">Uncharacterized protein (TIGR00369 family)</fullName>
    </submittedName>
</protein>
<dbReference type="InterPro" id="IPR029069">
    <property type="entry name" value="HotDog_dom_sf"/>
</dbReference>
<dbReference type="Pfam" id="PF14539">
    <property type="entry name" value="DUF4442"/>
    <property type="match status" value="1"/>
</dbReference>
<dbReference type="CDD" id="cd03443">
    <property type="entry name" value="PaaI_thioesterase"/>
    <property type="match status" value="1"/>
</dbReference>
<dbReference type="GeneID" id="95392879"/>
<dbReference type="RefSeq" id="WP_183655817.1">
    <property type="nucleotide sequence ID" value="NZ_BAAAXX010000174.1"/>
</dbReference>
<sequence>MSYDVGELLLQTVPFARTLDITYDKVEDGVAICRLPDRQDLHNHVGGPHAGALFALAESASGAATLATFGDQLSRAVPLPTTATIRYRKVAMGEVVAEARLLASRDEVVAKLDAGERPEFDVVVEIRNAEGTTVSEMTVSWTLRPNR</sequence>
<accession>A0A7W5VFV4</accession>
<evidence type="ECO:0000313" key="2">
    <source>
        <dbReference type="Proteomes" id="UP000579945"/>
    </source>
</evidence>
<dbReference type="EMBL" id="JACIBV010000001">
    <property type="protein sequence ID" value="MBB3730750.1"/>
    <property type="molecule type" value="Genomic_DNA"/>
</dbReference>